<name>A0A5B7EKJ9_PORTR</name>
<proteinExistence type="predicted"/>
<keyword evidence="2" id="KW-1133">Transmembrane helix</keyword>
<evidence type="ECO:0000313" key="4">
    <source>
        <dbReference type="Proteomes" id="UP000324222"/>
    </source>
</evidence>
<keyword evidence="4" id="KW-1185">Reference proteome</keyword>
<organism evidence="3 4">
    <name type="scientific">Portunus trituberculatus</name>
    <name type="common">Swimming crab</name>
    <name type="synonym">Neptunus trituberculatus</name>
    <dbReference type="NCBI Taxonomy" id="210409"/>
    <lineage>
        <taxon>Eukaryota</taxon>
        <taxon>Metazoa</taxon>
        <taxon>Ecdysozoa</taxon>
        <taxon>Arthropoda</taxon>
        <taxon>Crustacea</taxon>
        <taxon>Multicrustacea</taxon>
        <taxon>Malacostraca</taxon>
        <taxon>Eumalacostraca</taxon>
        <taxon>Eucarida</taxon>
        <taxon>Decapoda</taxon>
        <taxon>Pleocyemata</taxon>
        <taxon>Brachyura</taxon>
        <taxon>Eubrachyura</taxon>
        <taxon>Portunoidea</taxon>
        <taxon>Portunidae</taxon>
        <taxon>Portuninae</taxon>
        <taxon>Portunus</taxon>
    </lineage>
</organism>
<keyword evidence="2" id="KW-0472">Membrane</keyword>
<comment type="caution">
    <text evidence="3">The sequence shown here is derived from an EMBL/GenBank/DDBJ whole genome shotgun (WGS) entry which is preliminary data.</text>
</comment>
<protein>
    <submittedName>
        <fullName evidence="3">Uncharacterized protein</fullName>
    </submittedName>
</protein>
<accession>A0A5B7EKJ9</accession>
<dbReference type="AlphaFoldDB" id="A0A5B7EKJ9"/>
<keyword evidence="2" id="KW-0812">Transmembrane</keyword>
<feature type="transmembrane region" description="Helical" evidence="2">
    <location>
        <begin position="6"/>
        <end position="27"/>
    </location>
</feature>
<evidence type="ECO:0000256" key="1">
    <source>
        <dbReference type="SAM" id="MobiDB-lite"/>
    </source>
</evidence>
<evidence type="ECO:0000313" key="3">
    <source>
        <dbReference type="EMBL" id="MPC35001.1"/>
    </source>
</evidence>
<gene>
    <name evidence="3" type="ORF">E2C01_028409</name>
</gene>
<evidence type="ECO:0000256" key="2">
    <source>
        <dbReference type="SAM" id="Phobius"/>
    </source>
</evidence>
<sequence length="161" mass="16255">MTELGSVGGVLFLSLIVLAVGGVRGLLLDEGLLLLRRQNKLLVNLVKVNRQARNTSCSSRGSRPDASEAARTPPPAAAAALANAPASAPSLLAPPPPDGCCPLPYQVFLLVSPEVGAVPECLAALLTLVGTLPGVYPAVRGEVGLLGEAGLALVALEGPLP</sequence>
<feature type="region of interest" description="Disordered" evidence="1">
    <location>
        <begin position="54"/>
        <end position="75"/>
    </location>
</feature>
<reference evidence="3 4" key="1">
    <citation type="submission" date="2019-05" db="EMBL/GenBank/DDBJ databases">
        <title>Another draft genome of Portunus trituberculatus and its Hox gene families provides insights of decapod evolution.</title>
        <authorList>
            <person name="Jeong J.-H."/>
            <person name="Song I."/>
            <person name="Kim S."/>
            <person name="Choi T."/>
            <person name="Kim D."/>
            <person name="Ryu S."/>
            <person name="Kim W."/>
        </authorList>
    </citation>
    <scope>NUCLEOTIDE SEQUENCE [LARGE SCALE GENOMIC DNA]</scope>
    <source>
        <tissue evidence="3">Muscle</tissue>
    </source>
</reference>
<dbReference type="Proteomes" id="UP000324222">
    <property type="component" value="Unassembled WGS sequence"/>
</dbReference>
<dbReference type="EMBL" id="VSRR010003176">
    <property type="protein sequence ID" value="MPC35001.1"/>
    <property type="molecule type" value="Genomic_DNA"/>
</dbReference>